<dbReference type="FunFam" id="1.25.10.10:FF:000070">
    <property type="entry name" value="armadillo repeat-containing protein 8 isoform X1"/>
    <property type="match status" value="1"/>
</dbReference>
<dbReference type="FunFam" id="1.25.10.10:FF:000061">
    <property type="entry name" value="armadillo repeat-containing protein 8 isoform X1"/>
    <property type="match status" value="1"/>
</dbReference>
<organism evidence="8 9">
    <name type="scientific">Sander lucioperca</name>
    <name type="common">Pike-perch</name>
    <name type="synonym">Perca lucioperca</name>
    <dbReference type="NCBI Taxonomy" id="283035"/>
    <lineage>
        <taxon>Eukaryota</taxon>
        <taxon>Metazoa</taxon>
        <taxon>Chordata</taxon>
        <taxon>Craniata</taxon>
        <taxon>Vertebrata</taxon>
        <taxon>Euteleostomi</taxon>
        <taxon>Actinopterygii</taxon>
        <taxon>Neopterygii</taxon>
        <taxon>Teleostei</taxon>
        <taxon>Neoteleostei</taxon>
        <taxon>Acanthomorphata</taxon>
        <taxon>Eupercaria</taxon>
        <taxon>Perciformes</taxon>
        <taxon>Percoidei</taxon>
        <taxon>Percidae</taxon>
        <taxon>Luciopercinae</taxon>
        <taxon>Sander</taxon>
    </lineage>
</organism>
<dbReference type="InterPro" id="IPR011989">
    <property type="entry name" value="ARM-like"/>
</dbReference>
<dbReference type="InterPro" id="IPR038739">
    <property type="entry name" value="ARMC8/Vid28"/>
</dbReference>
<dbReference type="Pfam" id="PF00514">
    <property type="entry name" value="Arm"/>
    <property type="match status" value="1"/>
</dbReference>
<dbReference type="GO" id="GO:0043161">
    <property type="term" value="P:proteasome-mediated ubiquitin-dependent protein catabolic process"/>
    <property type="evidence" value="ECO:0007669"/>
    <property type="project" value="TreeGrafter"/>
</dbReference>
<dbReference type="GeneTree" id="ENSGT00390000003033"/>
<evidence type="ECO:0000256" key="2">
    <source>
        <dbReference type="ARBA" id="ARBA00004496"/>
    </source>
</evidence>
<evidence type="ECO:0000313" key="8">
    <source>
        <dbReference type="Ensembl" id="ENSSLUP00000038655.1"/>
    </source>
</evidence>
<evidence type="ECO:0000256" key="5">
    <source>
        <dbReference type="ARBA" id="ARBA00022737"/>
    </source>
</evidence>
<protein>
    <recommendedName>
        <fullName evidence="3">Armadillo repeat-containing protein 8</fullName>
    </recommendedName>
</protein>
<keyword evidence="5" id="KW-0677">Repeat</keyword>
<dbReference type="PANTHER" id="PTHR15651:SF7">
    <property type="entry name" value="ARMADILLO REPEAT-CONTAINING PROTEIN 8"/>
    <property type="match status" value="1"/>
</dbReference>
<dbReference type="SMART" id="SM00185">
    <property type="entry name" value="ARM"/>
    <property type="match status" value="9"/>
</dbReference>
<keyword evidence="9" id="KW-1185">Reference proteome</keyword>
<evidence type="ECO:0000256" key="6">
    <source>
        <dbReference type="ARBA" id="ARBA00023242"/>
    </source>
</evidence>
<gene>
    <name evidence="8" type="primary">armc8</name>
</gene>
<dbReference type="Gene3D" id="1.25.10.10">
    <property type="entry name" value="Leucine-rich Repeat Variant"/>
    <property type="match status" value="2"/>
</dbReference>
<dbReference type="GO" id="GO:0005737">
    <property type="term" value="C:cytoplasm"/>
    <property type="evidence" value="ECO:0007669"/>
    <property type="project" value="UniProtKB-SubCell"/>
</dbReference>
<sequence length="673" mass="75477">NKCVEVTATSRHYVDRLFDPDPQKVLQGVIDMKNAVIGNNKQKANLIVLGAVPRLLYLLQQSSSSLELRTECAVVLGSLAMGTENNIKSLVDCHIIPALLQGLLCPELIFIEVCLRCLRTVFISPVTPVQLLYTDPTVIPHLMSLLSRSQRTQEYITQIFSHCCKVFVGICSHANTTPEHQTVLFNHGAIQNIAPLLISPSYKVRMQALKCFSVLAYENTQVSMTLVNVLVDGELLSQVFVRMMQRDQPIEMQLTAAKCLTYMCRAGAIRTDDSCVVLKTLPCLVRMCSKEHLLEERVEGAETLAYLMEPDVELQRIASTTDHLVAMLADYFKYPSSVSAITDIKRLDHDLKHAHELRQAAFKLYASLGSNDEDIRKKITETENMMDRIVSGLSESSIKVRLAAVRCLHSLSRSVQQLRTSFHDHAVWRPLMKLLQNAPDEVLVMASSTLCNLLLEFSPSKEPILESGVIELLCSLTQSDSPALRVNGIWALMNMAFQAEQKVKVEIVRSLGTEQLFRLLSDPDSNVLMKTLGLLRNLLSTRPHIDQIMSSHGKQIMQAVTLILEAEHSIEVKEQTLCILANIADGNTAKELIMTNDDMLQKIKYYMGHSNVKLQLAATFCISNLIWNEEDGSQERQDKLREMGFVDILHKLTQASDPNLCDRAKTAMQQYLA</sequence>
<dbReference type="Ensembl" id="ENSSLUT00000039878.1">
    <property type="protein sequence ID" value="ENSSLUP00000038655.1"/>
    <property type="gene ID" value="ENSSLUG00000015447.1"/>
</dbReference>
<dbReference type="SUPFAM" id="SSF48371">
    <property type="entry name" value="ARM repeat"/>
    <property type="match status" value="1"/>
</dbReference>
<evidence type="ECO:0000256" key="3">
    <source>
        <dbReference type="ARBA" id="ARBA00013746"/>
    </source>
</evidence>
<dbReference type="PANTHER" id="PTHR15651">
    <property type="entry name" value="ARMADILLO REPEAT-CONTAINING PROTEIN 8"/>
    <property type="match status" value="1"/>
</dbReference>
<reference evidence="8" key="2">
    <citation type="submission" date="2025-09" db="UniProtKB">
        <authorList>
            <consortium name="Ensembl"/>
        </authorList>
    </citation>
    <scope>IDENTIFICATION</scope>
</reference>
<comment type="subcellular location">
    <subcellularLocation>
        <location evidence="2">Cytoplasm</location>
    </subcellularLocation>
    <subcellularLocation>
        <location evidence="1">Nucleus</location>
    </subcellularLocation>
</comment>
<accession>A0A8C9ZDJ8</accession>
<dbReference type="GO" id="GO:0005634">
    <property type="term" value="C:nucleus"/>
    <property type="evidence" value="ECO:0007669"/>
    <property type="project" value="UniProtKB-SubCell"/>
</dbReference>
<evidence type="ECO:0000256" key="7">
    <source>
        <dbReference type="PROSITE-ProRule" id="PRU00259"/>
    </source>
</evidence>
<dbReference type="Proteomes" id="UP000694568">
    <property type="component" value="Unplaced"/>
</dbReference>
<dbReference type="GO" id="GO:0034657">
    <property type="term" value="C:GID complex"/>
    <property type="evidence" value="ECO:0007669"/>
    <property type="project" value="TreeGrafter"/>
</dbReference>
<proteinExistence type="predicted"/>
<evidence type="ECO:0000313" key="9">
    <source>
        <dbReference type="Proteomes" id="UP000694568"/>
    </source>
</evidence>
<keyword evidence="6" id="KW-0539">Nucleus</keyword>
<feature type="repeat" description="ARM" evidence="7">
    <location>
        <begin position="511"/>
        <end position="553"/>
    </location>
</feature>
<evidence type="ECO:0000256" key="1">
    <source>
        <dbReference type="ARBA" id="ARBA00004123"/>
    </source>
</evidence>
<dbReference type="AlphaFoldDB" id="A0A8C9ZDJ8"/>
<evidence type="ECO:0000256" key="4">
    <source>
        <dbReference type="ARBA" id="ARBA00022490"/>
    </source>
</evidence>
<dbReference type="InterPro" id="IPR016024">
    <property type="entry name" value="ARM-type_fold"/>
</dbReference>
<name>A0A8C9ZDJ8_SANLU</name>
<dbReference type="InterPro" id="IPR000225">
    <property type="entry name" value="Armadillo"/>
</dbReference>
<reference evidence="8" key="1">
    <citation type="submission" date="2025-08" db="UniProtKB">
        <authorList>
            <consortium name="Ensembl"/>
        </authorList>
    </citation>
    <scope>IDENTIFICATION</scope>
</reference>
<dbReference type="PROSITE" id="PS50176">
    <property type="entry name" value="ARM_REPEAT"/>
    <property type="match status" value="2"/>
</dbReference>
<keyword evidence="4" id="KW-0963">Cytoplasm</keyword>
<feature type="repeat" description="ARM" evidence="7">
    <location>
        <begin position="50"/>
        <end position="86"/>
    </location>
</feature>